<evidence type="ECO:0000256" key="5">
    <source>
        <dbReference type="SAM" id="SignalP"/>
    </source>
</evidence>
<dbReference type="SUPFAM" id="SSF82171">
    <property type="entry name" value="DPP6 N-terminal domain-like"/>
    <property type="match status" value="1"/>
</dbReference>
<dbReference type="SUPFAM" id="SSF103088">
    <property type="entry name" value="OmpA-like"/>
    <property type="match status" value="1"/>
</dbReference>
<dbReference type="RefSeq" id="WP_091096027.1">
    <property type="nucleotide sequence ID" value="NZ_FNXE01000004.1"/>
</dbReference>
<dbReference type="InterPro" id="IPR006665">
    <property type="entry name" value="OmpA-like"/>
</dbReference>
<protein>
    <submittedName>
        <fullName evidence="7">WD40-like Beta Propeller Repeat</fullName>
    </submittedName>
</protein>
<proteinExistence type="predicted"/>
<gene>
    <name evidence="7" type="ORF">SAMN02927937_00527</name>
</gene>
<dbReference type="OrthoDB" id="9809364at2"/>
<keyword evidence="8" id="KW-1185">Reference proteome</keyword>
<feature type="signal peptide" evidence="5">
    <location>
        <begin position="1"/>
        <end position="23"/>
    </location>
</feature>
<dbReference type="Pfam" id="PF07676">
    <property type="entry name" value="PD40"/>
    <property type="match status" value="1"/>
</dbReference>
<dbReference type="AlphaFoldDB" id="A0A1H6JMC5"/>
<dbReference type="PRINTS" id="PR01021">
    <property type="entry name" value="OMPADOMAIN"/>
</dbReference>
<dbReference type="PANTHER" id="PTHR30329">
    <property type="entry name" value="STATOR ELEMENT OF FLAGELLAR MOTOR COMPLEX"/>
    <property type="match status" value="1"/>
</dbReference>
<dbReference type="InterPro" id="IPR050330">
    <property type="entry name" value="Bact_OuterMem_StrucFunc"/>
</dbReference>
<evidence type="ECO:0000259" key="6">
    <source>
        <dbReference type="PROSITE" id="PS51123"/>
    </source>
</evidence>
<keyword evidence="3" id="KW-0998">Cell outer membrane</keyword>
<dbReference type="InterPro" id="IPR011659">
    <property type="entry name" value="WD40"/>
</dbReference>
<dbReference type="Gene3D" id="1.25.40.10">
    <property type="entry name" value="Tetratricopeptide repeat domain"/>
    <property type="match status" value="1"/>
</dbReference>
<dbReference type="SUPFAM" id="SSF48452">
    <property type="entry name" value="TPR-like"/>
    <property type="match status" value="1"/>
</dbReference>
<dbReference type="EMBL" id="FNXE01000004">
    <property type="protein sequence ID" value="SEH62024.1"/>
    <property type="molecule type" value="Genomic_DNA"/>
</dbReference>
<organism evidence="7 8">
    <name type="scientific">Paenimyroides marinum</name>
    <dbReference type="NCBI Taxonomy" id="1159016"/>
    <lineage>
        <taxon>Bacteria</taxon>
        <taxon>Pseudomonadati</taxon>
        <taxon>Bacteroidota</taxon>
        <taxon>Flavobacteriia</taxon>
        <taxon>Flavobacteriales</taxon>
        <taxon>Flavobacteriaceae</taxon>
        <taxon>Paenimyroides</taxon>
    </lineage>
</organism>
<dbReference type="Gene3D" id="3.30.1330.60">
    <property type="entry name" value="OmpA-like domain"/>
    <property type="match status" value="1"/>
</dbReference>
<evidence type="ECO:0000256" key="3">
    <source>
        <dbReference type="ARBA" id="ARBA00023237"/>
    </source>
</evidence>
<dbReference type="PROSITE" id="PS51123">
    <property type="entry name" value="OMPA_2"/>
    <property type="match status" value="1"/>
</dbReference>
<dbReference type="Pfam" id="PF00691">
    <property type="entry name" value="OmpA"/>
    <property type="match status" value="1"/>
</dbReference>
<evidence type="ECO:0000313" key="8">
    <source>
        <dbReference type="Proteomes" id="UP000199634"/>
    </source>
</evidence>
<evidence type="ECO:0000256" key="2">
    <source>
        <dbReference type="ARBA" id="ARBA00023136"/>
    </source>
</evidence>
<evidence type="ECO:0000256" key="1">
    <source>
        <dbReference type="ARBA" id="ARBA00004442"/>
    </source>
</evidence>
<comment type="subcellular location">
    <subcellularLocation>
        <location evidence="1">Cell outer membrane</location>
    </subcellularLocation>
</comment>
<dbReference type="InterPro" id="IPR011990">
    <property type="entry name" value="TPR-like_helical_dom_sf"/>
</dbReference>
<keyword evidence="5" id="KW-0732">Signal</keyword>
<dbReference type="InterPro" id="IPR011042">
    <property type="entry name" value="6-blade_b-propeller_TolB-like"/>
</dbReference>
<dbReference type="STRING" id="1159016.SAMN02927937_00527"/>
<reference evidence="7 8" key="1">
    <citation type="submission" date="2016-10" db="EMBL/GenBank/DDBJ databases">
        <authorList>
            <person name="de Groot N.N."/>
        </authorList>
    </citation>
    <scope>NUCLEOTIDE SEQUENCE [LARGE SCALE GENOMIC DNA]</scope>
    <source>
        <strain evidence="7 8">CGMCC 1.10825</strain>
    </source>
</reference>
<dbReference type="GO" id="GO:0009279">
    <property type="term" value="C:cell outer membrane"/>
    <property type="evidence" value="ECO:0007669"/>
    <property type="project" value="UniProtKB-SubCell"/>
</dbReference>
<dbReference type="Proteomes" id="UP000199634">
    <property type="component" value="Unassembled WGS sequence"/>
</dbReference>
<feature type="chain" id="PRO_5011542029" evidence="5">
    <location>
        <begin position="24"/>
        <end position="672"/>
    </location>
</feature>
<keyword evidence="2 4" id="KW-0472">Membrane</keyword>
<sequence length="672" mass="76837">MKKGLSLIALASFLFLGNTTAQAQAGLKKADKKYDQWAYVDALEIYEKIDKRGFVSQELFQNLGNAYYFNADYTNAYKHYQRLFTEIEPQEIISEENGTREIIPVEIAPEYYYRYAQTLQNMGYDAEAKSYYNQFVNKVGNQTQIAKIRANEADLQKQIQENSGRYDKLTNLSINTQFADYGGFVHDGNLYFTSARDTGNFAKKIHTWTGAAFTSLYNYQLPTETDTLRKQPKAKRIKGDVKSILNESSAVVTKDGQTMYFTRNNMSNGNRGYDADKNTRLKIYKADWVNNSWQNVRELPINGDDFSTAHPALSKDERTLYFASDRPGGYGASDLWKVSVSGEVYGVPQNLGAEINTEARETFPFVNDNNELYFSSDGRVGLGGLDVYGVKLKDDGSYSEIHNLGDPVNSNADDFAYFIDFKTKEGFFSSNREGGVGNDDIYSFLETRMLPLECIQNLNVVVVDNKTRNIITDATVTLYDKLYNEKGWTNQYKDDAYSFNTKYECGEMYRLKIEKDDYITQEETVTLDTKTGTTTKTIVLERKKVEVKKNDDLFKVLKLNPIYFDYDKDNIRPDAAVELAKVVEVLRDYPRMKIDVRSHTDSRGSDSYNLKLSERRAKSTAEWMISQGIESSRIIYKGYGETQLVNKCVNGAKCSDEQHEENRRSEFIVLEL</sequence>
<dbReference type="InterPro" id="IPR036737">
    <property type="entry name" value="OmpA-like_sf"/>
</dbReference>
<evidence type="ECO:0000313" key="7">
    <source>
        <dbReference type="EMBL" id="SEH62024.1"/>
    </source>
</evidence>
<dbReference type="InterPro" id="IPR006664">
    <property type="entry name" value="OMP_bac"/>
</dbReference>
<dbReference type="CDD" id="cd07185">
    <property type="entry name" value="OmpA_C-like"/>
    <property type="match status" value="1"/>
</dbReference>
<evidence type="ECO:0000256" key="4">
    <source>
        <dbReference type="PROSITE-ProRule" id="PRU00473"/>
    </source>
</evidence>
<accession>A0A1H6JMC5</accession>
<dbReference type="PANTHER" id="PTHR30329:SF21">
    <property type="entry name" value="LIPOPROTEIN YIAD-RELATED"/>
    <property type="match status" value="1"/>
</dbReference>
<dbReference type="Gene3D" id="2.120.10.30">
    <property type="entry name" value="TolB, C-terminal domain"/>
    <property type="match status" value="1"/>
</dbReference>
<name>A0A1H6JMC5_9FLAO</name>
<feature type="domain" description="OmpA-like" evidence="6">
    <location>
        <begin position="551"/>
        <end position="672"/>
    </location>
</feature>